<proteinExistence type="predicted"/>
<feature type="compositionally biased region" description="Pro residues" evidence="1">
    <location>
        <begin position="40"/>
        <end position="53"/>
    </location>
</feature>
<feature type="compositionally biased region" description="Basic and acidic residues" evidence="1">
    <location>
        <begin position="215"/>
        <end position="225"/>
    </location>
</feature>
<evidence type="ECO:0000313" key="3">
    <source>
        <dbReference type="Proteomes" id="UP000649617"/>
    </source>
</evidence>
<dbReference type="OrthoDB" id="10619413at2759"/>
<feature type="region of interest" description="Disordered" evidence="1">
    <location>
        <begin position="192"/>
        <end position="226"/>
    </location>
</feature>
<protein>
    <submittedName>
        <fullName evidence="2">Uncharacterized protein</fullName>
    </submittedName>
</protein>
<organism evidence="2 3">
    <name type="scientific">Symbiodinium pilosum</name>
    <name type="common">Dinoflagellate</name>
    <dbReference type="NCBI Taxonomy" id="2952"/>
    <lineage>
        <taxon>Eukaryota</taxon>
        <taxon>Sar</taxon>
        <taxon>Alveolata</taxon>
        <taxon>Dinophyceae</taxon>
        <taxon>Suessiales</taxon>
        <taxon>Symbiodiniaceae</taxon>
        <taxon>Symbiodinium</taxon>
    </lineage>
</organism>
<feature type="region of interest" description="Disordered" evidence="1">
    <location>
        <begin position="1"/>
        <end position="136"/>
    </location>
</feature>
<reference evidence="2" key="1">
    <citation type="submission" date="2021-02" db="EMBL/GenBank/DDBJ databases">
        <authorList>
            <person name="Dougan E. K."/>
            <person name="Rhodes N."/>
            <person name="Thang M."/>
            <person name="Chan C."/>
        </authorList>
    </citation>
    <scope>NUCLEOTIDE SEQUENCE</scope>
</reference>
<gene>
    <name evidence="2" type="ORF">SPIL2461_LOCUS16933</name>
</gene>
<feature type="compositionally biased region" description="Low complexity" evidence="1">
    <location>
        <begin position="109"/>
        <end position="121"/>
    </location>
</feature>
<feature type="compositionally biased region" description="Basic and acidic residues" evidence="1">
    <location>
        <begin position="122"/>
        <end position="136"/>
    </location>
</feature>
<evidence type="ECO:0000313" key="2">
    <source>
        <dbReference type="EMBL" id="CAE7640037.1"/>
    </source>
</evidence>
<feature type="compositionally biased region" description="Basic and acidic residues" evidence="1">
    <location>
        <begin position="281"/>
        <end position="294"/>
    </location>
</feature>
<evidence type="ECO:0000256" key="1">
    <source>
        <dbReference type="SAM" id="MobiDB-lite"/>
    </source>
</evidence>
<dbReference type="EMBL" id="CAJNIZ010042840">
    <property type="protein sequence ID" value="CAE7640037.1"/>
    <property type="molecule type" value="Genomic_DNA"/>
</dbReference>
<comment type="caution">
    <text evidence="2">The sequence shown here is derived from an EMBL/GenBank/DDBJ whole genome shotgun (WGS) entry which is preliminary data.</text>
</comment>
<keyword evidence="3" id="KW-1185">Reference proteome</keyword>
<name>A0A812VLR3_SYMPI</name>
<sequence length="334" mass="36154">MNAEPRSRRTGSGRLPGEQTRARAMHRIGLSQGQGSTPVPSMPSVPSGPPGPVKLPSSLEGLERRKRKDLKVEGVLPKGARPAPIGKVPMRKLGASDATSRANGKESPPRSGSSRTSPRTPRGSERGCTDRADKELDVRKRALMLLASSKSAAVKERTESFMQKHQIVLTASVPDQAEKPAVGRQALCDVQAQEPSTAPEQDKPSHPSPSSPSRTHAEPAERDDGSGFAPDNLSLAWLRSAFQWCIHCLLGCVLLSLRCCLGSMNCLKPLLVEEAPRRRYQEKPTARRRPEAVRPRRTVAKGPTKDSLSEQLDTLEALLSREAASLVTLKAEKA</sequence>
<dbReference type="AlphaFoldDB" id="A0A812VLR3"/>
<accession>A0A812VLR3</accession>
<feature type="region of interest" description="Disordered" evidence="1">
    <location>
        <begin position="281"/>
        <end position="306"/>
    </location>
</feature>
<dbReference type="Proteomes" id="UP000649617">
    <property type="component" value="Unassembled WGS sequence"/>
</dbReference>